<reference evidence="1 3" key="1">
    <citation type="submission" date="2016-02" db="EMBL/GenBank/DDBJ databases">
        <authorList>
            <person name="Nicholson A.C."/>
            <person name="Humrighouse B.W."/>
            <person name="Loparev V."/>
            <person name="Emery B."/>
            <person name="Graziano J."/>
            <person name="McQuiston J.R."/>
        </authorList>
    </citation>
    <scope>NUCLEOTIDE SEQUENCE [LARGE SCALE GENOMIC DNA]</scope>
    <source>
        <strain evidence="1 3">E6809</strain>
    </source>
</reference>
<organism evidence="2">
    <name type="scientific">Elizabethkingia anophelis</name>
    <dbReference type="NCBI Taxonomy" id="1117645"/>
    <lineage>
        <taxon>Bacteria</taxon>
        <taxon>Pseudomonadati</taxon>
        <taxon>Bacteroidota</taxon>
        <taxon>Flavobacteriia</taxon>
        <taxon>Flavobacteriales</taxon>
        <taxon>Weeksellaceae</taxon>
        <taxon>Elizabethkingia</taxon>
    </lineage>
</organism>
<name>A0A494J251_9FLAO</name>
<evidence type="ECO:0000313" key="1">
    <source>
        <dbReference type="EMBL" id="AQX52522.1"/>
    </source>
</evidence>
<dbReference type="EMBL" id="MAHS01000013">
    <property type="protein sequence ID" value="OPB47393.1"/>
    <property type="molecule type" value="Genomic_DNA"/>
</dbReference>
<sequence>MKLLEQLKDLEHRKGLYSKEEYETKFKEITNAATDEEILQAAKEAKETLGRGYNIDFFRRKIYSAVIIRYGHKPLKGSYMPGKTRSLLKKLDLYIPKYDFEKTDNKVLTKRLEEIIFSHVGLEGILKHYGAYEDIKKCMDQYAREVAQASLEKAAEVVSRNYNDSYECKQDILNPNNITLL</sequence>
<dbReference type="EMBL" id="CP014339">
    <property type="protein sequence ID" value="AQX52522.1"/>
    <property type="molecule type" value="Genomic_DNA"/>
</dbReference>
<evidence type="ECO:0000313" key="2">
    <source>
        <dbReference type="EMBL" id="OPB47393.1"/>
    </source>
</evidence>
<dbReference type="AlphaFoldDB" id="A0A494J251"/>
<evidence type="ECO:0000313" key="3">
    <source>
        <dbReference type="Proteomes" id="UP000189738"/>
    </source>
</evidence>
<protein>
    <submittedName>
        <fullName evidence="2">Uncharacterized protein</fullName>
    </submittedName>
</protein>
<gene>
    <name evidence="1" type="ORF">AYC66_18370</name>
    <name evidence="2" type="ORF">BAY09_07000</name>
</gene>
<accession>A0A494J251</accession>
<reference evidence="2" key="2">
    <citation type="submission" date="2016-06" db="EMBL/GenBank/DDBJ databases">
        <authorList>
            <person name="Nicholson A.C."/>
        </authorList>
    </citation>
    <scope>NUCLEOTIDE SEQUENCE [LARGE SCALE GENOMIC DNA]</scope>
    <source>
        <strain evidence="2">E6809</strain>
    </source>
</reference>
<dbReference type="RefSeq" id="WP_078691282.1">
    <property type="nucleotide sequence ID" value="NZ_CP014339.1"/>
</dbReference>
<proteinExistence type="predicted"/>
<dbReference type="Proteomes" id="UP000189738">
    <property type="component" value="Chromosome"/>
</dbReference>